<accession>A0A0B0N8W6</accession>
<sequence>MPCVLSVQQGISPIGLDTCHISLSIVCLFLIRLKTCLSSSTNTSCLSVLRSDHVIPLSIS</sequence>
<gene>
    <name evidence="1" type="ORF">F383_13502</name>
</gene>
<dbReference type="EMBL" id="KN394928">
    <property type="protein sequence ID" value="KHG10963.1"/>
    <property type="molecule type" value="Genomic_DNA"/>
</dbReference>
<proteinExistence type="predicted"/>
<dbReference type="AlphaFoldDB" id="A0A0B0N8W6"/>
<organism evidence="1 2">
    <name type="scientific">Gossypium arboreum</name>
    <name type="common">Tree cotton</name>
    <name type="synonym">Gossypium nanking</name>
    <dbReference type="NCBI Taxonomy" id="29729"/>
    <lineage>
        <taxon>Eukaryota</taxon>
        <taxon>Viridiplantae</taxon>
        <taxon>Streptophyta</taxon>
        <taxon>Embryophyta</taxon>
        <taxon>Tracheophyta</taxon>
        <taxon>Spermatophyta</taxon>
        <taxon>Magnoliopsida</taxon>
        <taxon>eudicotyledons</taxon>
        <taxon>Gunneridae</taxon>
        <taxon>Pentapetalae</taxon>
        <taxon>rosids</taxon>
        <taxon>malvids</taxon>
        <taxon>Malvales</taxon>
        <taxon>Malvaceae</taxon>
        <taxon>Malvoideae</taxon>
        <taxon>Gossypium</taxon>
    </lineage>
</organism>
<name>A0A0B0N8W6_GOSAR</name>
<dbReference type="Proteomes" id="UP000032142">
    <property type="component" value="Unassembled WGS sequence"/>
</dbReference>
<evidence type="ECO:0000313" key="1">
    <source>
        <dbReference type="EMBL" id="KHG10963.1"/>
    </source>
</evidence>
<reference evidence="2" key="1">
    <citation type="submission" date="2014-09" db="EMBL/GenBank/DDBJ databases">
        <authorList>
            <person name="Mudge J."/>
            <person name="Ramaraj T."/>
            <person name="Lindquist I.E."/>
            <person name="Bharti A.K."/>
            <person name="Sundararajan A."/>
            <person name="Cameron C.T."/>
            <person name="Woodward J.E."/>
            <person name="May G.D."/>
            <person name="Brubaker C."/>
            <person name="Broadhvest J."/>
            <person name="Wilkins T.A."/>
        </authorList>
    </citation>
    <scope>NUCLEOTIDE SEQUENCE</scope>
    <source>
        <strain evidence="2">cv. AKA8401</strain>
    </source>
</reference>
<evidence type="ECO:0000313" key="2">
    <source>
        <dbReference type="Proteomes" id="UP000032142"/>
    </source>
</evidence>
<protein>
    <submittedName>
        <fullName evidence="1">Uncharacterized protein</fullName>
    </submittedName>
</protein>
<keyword evidence="2" id="KW-1185">Reference proteome</keyword>